<evidence type="ECO:0000256" key="1">
    <source>
        <dbReference type="ARBA" id="ARBA00022801"/>
    </source>
</evidence>
<organism evidence="6 7">
    <name type="scientific">Mucilaginibacter aquatilis</name>
    <dbReference type="NCBI Taxonomy" id="1517760"/>
    <lineage>
        <taxon>Bacteria</taxon>
        <taxon>Pseudomonadati</taxon>
        <taxon>Bacteroidota</taxon>
        <taxon>Sphingobacteriia</taxon>
        <taxon>Sphingobacteriales</taxon>
        <taxon>Sphingobacteriaceae</taxon>
        <taxon>Mucilaginibacter</taxon>
    </lineage>
</organism>
<feature type="active site" evidence="4">
    <location>
        <position position="133"/>
    </location>
</feature>
<feature type="active site" evidence="4">
    <location>
        <position position="41"/>
    </location>
</feature>
<keyword evidence="1 4" id="KW-0378">Hydrolase</keyword>
<dbReference type="InterPro" id="IPR000673">
    <property type="entry name" value="Sig_transdc_resp-reg_Me-estase"/>
</dbReference>
<keyword evidence="7" id="KW-1185">Reference proteome</keyword>
<dbReference type="Pfam" id="PF01339">
    <property type="entry name" value="CheB_methylest"/>
    <property type="match status" value="1"/>
</dbReference>
<dbReference type="GO" id="GO:0005737">
    <property type="term" value="C:cytoplasm"/>
    <property type="evidence" value="ECO:0007669"/>
    <property type="project" value="InterPro"/>
</dbReference>
<evidence type="ECO:0000313" key="6">
    <source>
        <dbReference type="EMBL" id="MVN92730.1"/>
    </source>
</evidence>
<comment type="catalytic activity">
    <reaction evidence="3">
        <text>[protein]-L-glutamate 5-O-methyl ester + H2O = L-glutamyl-[protein] + methanol + H(+)</text>
        <dbReference type="Rhea" id="RHEA:23236"/>
        <dbReference type="Rhea" id="RHEA-COMP:10208"/>
        <dbReference type="Rhea" id="RHEA-COMP:10311"/>
        <dbReference type="ChEBI" id="CHEBI:15377"/>
        <dbReference type="ChEBI" id="CHEBI:15378"/>
        <dbReference type="ChEBI" id="CHEBI:17790"/>
        <dbReference type="ChEBI" id="CHEBI:29973"/>
        <dbReference type="ChEBI" id="CHEBI:82795"/>
        <dbReference type="EC" id="3.1.1.61"/>
    </reaction>
</comment>
<feature type="active site" evidence="4">
    <location>
        <position position="14"/>
    </location>
</feature>
<dbReference type="CDD" id="cd16434">
    <property type="entry name" value="CheB-CheR_fusion"/>
    <property type="match status" value="1"/>
</dbReference>
<dbReference type="OrthoDB" id="649924at2"/>
<dbReference type="EC" id="3.1.1.61" evidence="2"/>
<comment type="caution">
    <text evidence="6">The sequence shown here is derived from an EMBL/GenBank/DDBJ whole genome shotgun (WGS) entry which is preliminary data.</text>
</comment>
<sequence length="189" mass="20680">MAEYDFYLIGIGSSAGGFDPLKEIVKALTTDVKAAVIVIQHIPAQKPSNLNHILQRITPLDVIAVQNAELLEPRKIYVMAEGKQFKINDGYISVEERTSESKINRTIDHCFKSMATEAKNKSIGVILSGAGYDGLEGAKAIEDENGLVIVQDPITAQFPLMPQSLIANDHPDHVLEPKAIAQKLLEYIA</sequence>
<evidence type="ECO:0000256" key="3">
    <source>
        <dbReference type="ARBA" id="ARBA00048267"/>
    </source>
</evidence>
<evidence type="ECO:0000256" key="2">
    <source>
        <dbReference type="ARBA" id="ARBA00039140"/>
    </source>
</evidence>
<evidence type="ECO:0000313" key="7">
    <source>
        <dbReference type="Proteomes" id="UP000434850"/>
    </source>
</evidence>
<dbReference type="PANTHER" id="PTHR42872">
    <property type="entry name" value="PROTEIN-GLUTAMATE METHYLESTERASE/PROTEIN-GLUTAMINE GLUTAMINASE"/>
    <property type="match status" value="1"/>
</dbReference>
<dbReference type="AlphaFoldDB" id="A0A6I4IBU6"/>
<accession>A0A6I4IBU6</accession>
<proteinExistence type="predicted"/>
<reference evidence="6 7" key="1">
    <citation type="submission" date="2019-12" db="EMBL/GenBank/DDBJ databases">
        <title>Mucilaginibacter sp. HME9299 genome sequencing and assembly.</title>
        <authorList>
            <person name="Kang H."/>
            <person name="Kim H."/>
            <person name="Joh K."/>
        </authorList>
    </citation>
    <scope>NUCLEOTIDE SEQUENCE [LARGE SCALE GENOMIC DNA]</scope>
    <source>
        <strain evidence="6 7">HME9299</strain>
    </source>
</reference>
<dbReference type="Proteomes" id="UP000434850">
    <property type="component" value="Unassembled WGS sequence"/>
</dbReference>
<evidence type="ECO:0000256" key="4">
    <source>
        <dbReference type="PROSITE-ProRule" id="PRU00050"/>
    </source>
</evidence>
<dbReference type="GO" id="GO:0008984">
    <property type="term" value="F:protein-glutamate methylesterase activity"/>
    <property type="evidence" value="ECO:0007669"/>
    <property type="project" value="UniProtKB-EC"/>
</dbReference>
<feature type="domain" description="CheB-type methylesterase" evidence="5">
    <location>
        <begin position="8"/>
        <end position="189"/>
    </location>
</feature>
<dbReference type="SUPFAM" id="SSF52738">
    <property type="entry name" value="Methylesterase CheB, C-terminal domain"/>
    <property type="match status" value="1"/>
</dbReference>
<dbReference type="InterPro" id="IPR035909">
    <property type="entry name" value="CheB_C"/>
</dbReference>
<dbReference type="GO" id="GO:0006935">
    <property type="term" value="P:chemotaxis"/>
    <property type="evidence" value="ECO:0007669"/>
    <property type="project" value="UniProtKB-UniRule"/>
</dbReference>
<evidence type="ECO:0000259" key="5">
    <source>
        <dbReference type="PROSITE" id="PS50122"/>
    </source>
</evidence>
<dbReference type="PANTHER" id="PTHR42872:SF6">
    <property type="entry name" value="PROTEIN-GLUTAMATE METHYLESTERASE_PROTEIN-GLUTAMINE GLUTAMINASE"/>
    <property type="match status" value="1"/>
</dbReference>
<dbReference type="Gene3D" id="3.40.50.180">
    <property type="entry name" value="Methylesterase CheB, C-terminal domain"/>
    <property type="match status" value="1"/>
</dbReference>
<dbReference type="EMBL" id="WQLA01000007">
    <property type="protein sequence ID" value="MVN92730.1"/>
    <property type="molecule type" value="Genomic_DNA"/>
</dbReference>
<dbReference type="PROSITE" id="PS50122">
    <property type="entry name" value="CHEB"/>
    <property type="match status" value="1"/>
</dbReference>
<name>A0A6I4IBU6_9SPHI</name>
<protein>
    <recommendedName>
        <fullName evidence="2">protein-glutamate methylesterase</fullName>
        <ecNumber evidence="2">3.1.1.61</ecNumber>
    </recommendedName>
</protein>
<gene>
    <name evidence="6" type="ORF">GO816_16460</name>
</gene>
<keyword evidence="4" id="KW-0145">Chemotaxis</keyword>
<dbReference type="GO" id="GO:0000156">
    <property type="term" value="F:phosphorelay response regulator activity"/>
    <property type="evidence" value="ECO:0007669"/>
    <property type="project" value="InterPro"/>
</dbReference>
<dbReference type="RefSeq" id="WP_157543048.1">
    <property type="nucleotide sequence ID" value="NZ_WQLA01000007.1"/>
</dbReference>